<feature type="transmembrane region" description="Helical" evidence="6">
    <location>
        <begin position="300"/>
        <end position="318"/>
    </location>
</feature>
<dbReference type="GeneID" id="120636041"/>
<keyword evidence="4 6" id="KW-0472">Membrane</keyword>
<name>S4PVP2_9NEOP</name>
<dbReference type="RefSeq" id="XP_039763233.1">
    <property type="nucleotide sequence ID" value="XM_039907299.1"/>
</dbReference>
<reference evidence="8" key="1">
    <citation type="journal article" date="2013" name="BMC Genomics">
        <title>Unscrambling butterfly oogenesis.</title>
        <authorList>
            <person name="Carter J.M."/>
            <person name="Baker S.C."/>
            <person name="Pink R."/>
            <person name="Carter D.R."/>
            <person name="Collins A."/>
            <person name="Tomlin J."/>
            <person name="Gibbs M."/>
            <person name="Breuker C.J."/>
        </authorList>
    </citation>
    <scope>NUCLEOTIDE SEQUENCE</scope>
    <source>
        <tissue evidence="8">Ovary</tissue>
    </source>
</reference>
<dbReference type="GO" id="GO:0005774">
    <property type="term" value="C:vacuolar membrane"/>
    <property type="evidence" value="ECO:0007669"/>
    <property type="project" value="TreeGrafter"/>
</dbReference>
<feature type="transmembrane region" description="Helical" evidence="6">
    <location>
        <begin position="387"/>
        <end position="407"/>
    </location>
</feature>
<evidence type="ECO:0000256" key="6">
    <source>
        <dbReference type="SAM" id="Phobius"/>
    </source>
</evidence>
<feature type="domain" description="Amino acid transporter transmembrane" evidence="7">
    <location>
        <begin position="59"/>
        <end position="466"/>
    </location>
</feature>
<protein>
    <submittedName>
        <fullName evidence="8">Proton-coupled amino acid transporter 4</fullName>
    </submittedName>
</protein>
<keyword evidence="3 6" id="KW-1133">Transmembrane helix</keyword>
<dbReference type="GO" id="GO:0015179">
    <property type="term" value="F:L-amino acid transmembrane transporter activity"/>
    <property type="evidence" value="ECO:0007669"/>
    <property type="project" value="TreeGrafter"/>
</dbReference>
<feature type="transmembrane region" description="Helical" evidence="6">
    <location>
        <begin position="152"/>
        <end position="174"/>
    </location>
</feature>
<evidence type="ECO:0000259" key="7">
    <source>
        <dbReference type="Pfam" id="PF01490"/>
    </source>
</evidence>
<dbReference type="CTD" id="39106"/>
<reference evidence="8" key="2">
    <citation type="submission" date="2013-05" db="EMBL/GenBank/DDBJ databases">
        <authorList>
            <person name="Carter J.-M."/>
            <person name="Baker S.C."/>
            <person name="Pink R."/>
            <person name="Carter D.R.F."/>
            <person name="Collins A."/>
            <person name="Tomlin J."/>
            <person name="Gibbs M."/>
            <person name="Breuker C.J."/>
        </authorList>
    </citation>
    <scope>NUCLEOTIDE SEQUENCE</scope>
    <source>
        <tissue evidence="8">Ovary</tissue>
    </source>
</reference>
<sequence>MSYESNSGLPPPQELESFLPQDEKKETIVSTKYNLTKEKKDAEIGDFDPFVERKLDNPTSNMDTLTHLLKASLGTGILAMPKAFASAGIVSGVFFTILVAVVCTHCSYILINCAHVLYKKTRKTTMSFPEVGEAALNNGPEPVRKWANIFRIFILVSLFITYFGTCSVYTVIIAKNIMQVAHFYMPDLKNNLEIRIFILFLLIPLIFMVWIRNLKYLAPVSMIANFFMALGLGITFYFLVGTEKLSFDKVTAVKPYREWPEFFSLTIFAIEAIGVVMPLENSMKTPRSMLGICGVLNKGMSGVTLVYILLGFLGYLRYGDAVEDSITLNLVPHPDDPKIFEVLAQIVKVAIAIAVYCTFGLQFFVCVEIMWNCIKDKFTERPELAEYIMRTLMVTACVLLAVAVPTIGPLMGVIGAFCFSILGLIAPAFIEVITFWNIGFGPYKYLIWKNVLVLVFGLFALVFGTKDAVISIINVYSS</sequence>
<feature type="transmembrane region" description="Helical" evidence="6">
    <location>
        <begin position="223"/>
        <end position="242"/>
    </location>
</feature>
<evidence type="ECO:0000256" key="4">
    <source>
        <dbReference type="ARBA" id="ARBA00023136"/>
    </source>
</evidence>
<feature type="region of interest" description="Disordered" evidence="5">
    <location>
        <begin position="1"/>
        <end position="23"/>
    </location>
</feature>
<evidence type="ECO:0000256" key="2">
    <source>
        <dbReference type="ARBA" id="ARBA00022692"/>
    </source>
</evidence>
<feature type="transmembrane region" description="Helical" evidence="6">
    <location>
        <begin position="451"/>
        <end position="476"/>
    </location>
</feature>
<dbReference type="PANTHER" id="PTHR22950">
    <property type="entry name" value="AMINO ACID TRANSPORTER"/>
    <property type="match status" value="1"/>
</dbReference>
<organism evidence="8">
    <name type="scientific">Pararge aegeria</name>
    <name type="common">speckled wood butterfly</name>
    <dbReference type="NCBI Taxonomy" id="116150"/>
    <lineage>
        <taxon>Eukaryota</taxon>
        <taxon>Metazoa</taxon>
        <taxon>Ecdysozoa</taxon>
        <taxon>Arthropoda</taxon>
        <taxon>Hexapoda</taxon>
        <taxon>Insecta</taxon>
        <taxon>Pterygota</taxon>
        <taxon>Neoptera</taxon>
        <taxon>Endopterygota</taxon>
        <taxon>Lepidoptera</taxon>
        <taxon>Glossata</taxon>
        <taxon>Ditrysia</taxon>
        <taxon>Papilionoidea</taxon>
        <taxon>Nymphalidae</taxon>
        <taxon>Satyrinae</taxon>
        <taxon>Satyrini</taxon>
        <taxon>Parargina</taxon>
        <taxon>Pararge</taxon>
    </lineage>
</organism>
<evidence type="ECO:0000256" key="3">
    <source>
        <dbReference type="ARBA" id="ARBA00022989"/>
    </source>
</evidence>
<feature type="transmembrane region" description="Helical" evidence="6">
    <location>
        <begin position="262"/>
        <end position="279"/>
    </location>
</feature>
<accession>S4PVP2</accession>
<dbReference type="AlphaFoldDB" id="S4PVP2"/>
<feature type="transmembrane region" description="Helical" evidence="6">
    <location>
        <begin position="89"/>
        <end position="118"/>
    </location>
</feature>
<evidence type="ECO:0000256" key="5">
    <source>
        <dbReference type="SAM" id="MobiDB-lite"/>
    </source>
</evidence>
<dbReference type="EMBL" id="GAIX01008193">
    <property type="protein sequence ID" value="JAA84367.1"/>
    <property type="molecule type" value="Transcribed_RNA"/>
</dbReference>
<evidence type="ECO:0000256" key="1">
    <source>
        <dbReference type="ARBA" id="ARBA00004141"/>
    </source>
</evidence>
<dbReference type="Pfam" id="PF01490">
    <property type="entry name" value="Aa_trans"/>
    <property type="match status" value="1"/>
</dbReference>
<keyword evidence="2 6" id="KW-0812">Transmembrane</keyword>
<proteinExistence type="predicted"/>
<feature type="transmembrane region" description="Helical" evidence="6">
    <location>
        <begin position="342"/>
        <end position="367"/>
    </location>
</feature>
<dbReference type="PANTHER" id="PTHR22950:SF154">
    <property type="entry name" value="PROTON-COUPLED AMINO ACID TRANSPORTER-LIKE PROTEIN PATHETIC"/>
    <property type="match status" value="1"/>
</dbReference>
<feature type="transmembrane region" description="Helical" evidence="6">
    <location>
        <begin position="194"/>
        <end position="211"/>
    </location>
</feature>
<dbReference type="InterPro" id="IPR013057">
    <property type="entry name" value="AA_transpt_TM"/>
</dbReference>
<evidence type="ECO:0000313" key="8">
    <source>
        <dbReference type="EMBL" id="JAA84367.1"/>
    </source>
</evidence>
<feature type="transmembrane region" description="Helical" evidence="6">
    <location>
        <begin position="413"/>
        <end position="439"/>
    </location>
</feature>
<comment type="subcellular location">
    <subcellularLocation>
        <location evidence="1">Membrane</location>
        <topology evidence="1">Multi-pass membrane protein</topology>
    </subcellularLocation>
</comment>